<evidence type="ECO:0000313" key="7">
    <source>
        <dbReference type="Proteomes" id="UP000665043"/>
    </source>
</evidence>
<evidence type="ECO:0000313" key="6">
    <source>
        <dbReference type="EMBL" id="QTN01129.1"/>
    </source>
</evidence>
<dbReference type="Gene3D" id="1.20.140.160">
    <property type="match status" value="1"/>
</dbReference>
<dbReference type="RefSeq" id="WP_209366249.1">
    <property type="nucleotide sequence ID" value="NZ_CP046956.1"/>
</dbReference>
<dbReference type="InterPro" id="IPR007630">
    <property type="entry name" value="RNA_pol_sigma70_r4"/>
</dbReference>
<evidence type="ECO:0000256" key="3">
    <source>
        <dbReference type="ARBA" id="ARBA00023125"/>
    </source>
</evidence>
<reference evidence="6 7" key="1">
    <citation type="submission" date="2019-12" db="EMBL/GenBank/DDBJ databases">
        <title>The whole genome sequencing of a strain isolated from a Mars analog, Dalangtan Playa.</title>
        <authorList>
            <person name="Huang T."/>
        </authorList>
    </citation>
    <scope>NUCLEOTIDE SEQUENCE [LARGE SCALE GENOMIC DNA]</scope>
    <source>
        <strain evidence="6 7">DP4-553-S</strain>
    </source>
</reference>
<keyword evidence="3" id="KW-0238">DNA-binding</keyword>
<gene>
    <name evidence="6" type="ORF">ERJ70_18660</name>
</gene>
<accession>A0ABX7VZG5</accession>
<keyword evidence="4" id="KW-0804">Transcription</keyword>
<dbReference type="SUPFAM" id="SSF88659">
    <property type="entry name" value="Sigma3 and sigma4 domains of RNA polymerase sigma factors"/>
    <property type="match status" value="1"/>
</dbReference>
<dbReference type="PANTHER" id="PTHR30385:SF7">
    <property type="entry name" value="RNA POLYMERASE SIGMA FACTOR FLIA"/>
    <property type="match status" value="1"/>
</dbReference>
<dbReference type="Pfam" id="PF04545">
    <property type="entry name" value="Sigma70_r4"/>
    <property type="match status" value="1"/>
</dbReference>
<evidence type="ECO:0000256" key="1">
    <source>
        <dbReference type="ARBA" id="ARBA00023015"/>
    </source>
</evidence>
<dbReference type="EMBL" id="CP046956">
    <property type="protein sequence ID" value="QTN01129.1"/>
    <property type="molecule type" value="Genomic_DNA"/>
</dbReference>
<evidence type="ECO:0000259" key="5">
    <source>
        <dbReference type="Pfam" id="PF04545"/>
    </source>
</evidence>
<keyword evidence="1" id="KW-0805">Transcription regulation</keyword>
<dbReference type="NCBIfam" id="TIGR02937">
    <property type="entry name" value="sigma70-ECF"/>
    <property type="match status" value="1"/>
</dbReference>
<dbReference type="InterPro" id="IPR013324">
    <property type="entry name" value="RNA_pol_sigma_r3/r4-like"/>
</dbReference>
<keyword evidence="7" id="KW-1185">Reference proteome</keyword>
<feature type="domain" description="RNA polymerase sigma-70 region 4" evidence="5">
    <location>
        <begin position="150"/>
        <end position="199"/>
    </location>
</feature>
<organism evidence="6 7">
    <name type="scientific">Sediminibacillus dalangtanensis</name>
    <dbReference type="NCBI Taxonomy" id="2729421"/>
    <lineage>
        <taxon>Bacteria</taxon>
        <taxon>Bacillati</taxon>
        <taxon>Bacillota</taxon>
        <taxon>Bacilli</taxon>
        <taxon>Bacillales</taxon>
        <taxon>Bacillaceae</taxon>
        <taxon>Sediminibacillus</taxon>
    </lineage>
</organism>
<dbReference type="InterPro" id="IPR014284">
    <property type="entry name" value="RNA_pol_sigma-70_dom"/>
</dbReference>
<name>A0ABX7VZG5_9BACI</name>
<evidence type="ECO:0000256" key="2">
    <source>
        <dbReference type="ARBA" id="ARBA00023082"/>
    </source>
</evidence>
<dbReference type="Proteomes" id="UP000665043">
    <property type="component" value="Chromosome"/>
</dbReference>
<protein>
    <submittedName>
        <fullName evidence="6">Sigma-70 family RNA polymerase sigma factor</fullName>
    </submittedName>
</protein>
<evidence type="ECO:0000256" key="4">
    <source>
        <dbReference type="ARBA" id="ARBA00023163"/>
    </source>
</evidence>
<dbReference type="PANTHER" id="PTHR30385">
    <property type="entry name" value="SIGMA FACTOR F FLAGELLAR"/>
    <property type="match status" value="1"/>
</dbReference>
<proteinExistence type="predicted"/>
<sequence>MEYQCQTKERDDLIKKFMEENQEFVNQPIVQSFLAEKKNKNLLVEALSKKSEESYYELDQAFRIFYQKARLMKYLSSLVYYNSINFDKKIRKQKERQLPILNQPVKGDSENSNDELIDILAGDLTNLEEKVLENSNNLEDHIQNEDLYHAILSLSANQKEVLEYVYLHRLKNKEIALIKRTTPQNISQIHNQAIQKIKKQMNGRRKI</sequence>
<keyword evidence="2" id="KW-0731">Sigma factor</keyword>